<proteinExistence type="predicted"/>
<organism evidence="1">
    <name type="scientific">marine sediment metagenome</name>
    <dbReference type="NCBI Taxonomy" id="412755"/>
    <lineage>
        <taxon>unclassified sequences</taxon>
        <taxon>metagenomes</taxon>
        <taxon>ecological metagenomes</taxon>
    </lineage>
</organism>
<comment type="caution">
    <text evidence="1">The sequence shown here is derived from an EMBL/GenBank/DDBJ whole genome shotgun (WGS) entry which is preliminary data.</text>
</comment>
<sequence length="46" mass="5889">MDTSETYIKHIREGLMWMKIEAEYVAYHHYLRERYGWFYKLWGWLS</sequence>
<evidence type="ECO:0000313" key="1">
    <source>
        <dbReference type="EMBL" id="KKN72913.1"/>
    </source>
</evidence>
<reference evidence="1" key="1">
    <citation type="journal article" date="2015" name="Nature">
        <title>Complex archaea that bridge the gap between prokaryotes and eukaryotes.</title>
        <authorList>
            <person name="Spang A."/>
            <person name="Saw J.H."/>
            <person name="Jorgensen S.L."/>
            <person name="Zaremba-Niedzwiedzka K."/>
            <person name="Martijn J."/>
            <person name="Lind A.E."/>
            <person name="van Eijk R."/>
            <person name="Schleper C."/>
            <person name="Guy L."/>
            <person name="Ettema T.J."/>
        </authorList>
    </citation>
    <scope>NUCLEOTIDE SEQUENCE</scope>
</reference>
<gene>
    <name evidence="1" type="ORF">LCGC14_0406170</name>
</gene>
<dbReference type="EMBL" id="LAZR01000353">
    <property type="protein sequence ID" value="KKN72913.1"/>
    <property type="molecule type" value="Genomic_DNA"/>
</dbReference>
<name>A0A0F9W4F5_9ZZZZ</name>
<accession>A0A0F9W4F5</accession>
<dbReference type="AlphaFoldDB" id="A0A0F9W4F5"/>
<protein>
    <submittedName>
        <fullName evidence="1">Uncharacterized protein</fullName>
    </submittedName>
</protein>